<evidence type="ECO:0000256" key="1">
    <source>
        <dbReference type="SAM" id="MobiDB-lite"/>
    </source>
</evidence>
<sequence length="300" mass="31765">MTSTRVRPRYAVAILLAALAALISWTGAAQAASALVWQSDFTNAGFNNYKSTPWNDVGAAAPVLVTSTVNAPAKAARFTVPGGGTRSEIEPNVVNFTEGADYYFGDSFTLPTTFPVNETSWQVITQWKNSDDGSPPEELKIGHGNVILDGGYGYPTGPAGSKYWTQTLAPAATAHQTTVVLHIHFSSNPTLGSIDAWVNGTQVLTGYHPVAGTLYPTAKKTRASTAQAAAQKAALAKTPQPKDTPKEPAASTDTVVTASKTSSQYDYWKMGMYRDNTLTSNTVYDIESARLGTTYAAAAG</sequence>
<feature type="signal peptide" evidence="2">
    <location>
        <begin position="1"/>
        <end position="31"/>
    </location>
</feature>
<keyword evidence="3" id="KW-0456">Lyase</keyword>
<feature type="compositionally biased region" description="Low complexity" evidence="1">
    <location>
        <begin position="226"/>
        <end position="238"/>
    </location>
</feature>
<evidence type="ECO:0000313" key="4">
    <source>
        <dbReference type="Proteomes" id="UP001199469"/>
    </source>
</evidence>
<comment type="caution">
    <text evidence="3">The sequence shown here is derived from an EMBL/GenBank/DDBJ whole genome shotgun (WGS) entry which is preliminary data.</text>
</comment>
<dbReference type="GO" id="GO:0016829">
    <property type="term" value="F:lyase activity"/>
    <property type="evidence" value="ECO:0007669"/>
    <property type="project" value="UniProtKB-KW"/>
</dbReference>
<dbReference type="EMBL" id="JAJNDB010000004">
    <property type="protein sequence ID" value="MCD2195670.1"/>
    <property type="molecule type" value="Genomic_DNA"/>
</dbReference>
<dbReference type="Gene3D" id="2.60.120.200">
    <property type="match status" value="1"/>
</dbReference>
<proteinExistence type="predicted"/>
<dbReference type="RefSeq" id="WP_230736977.1">
    <property type="nucleotide sequence ID" value="NZ_JAJNDB010000004.1"/>
</dbReference>
<dbReference type="InterPro" id="IPR025975">
    <property type="entry name" value="Polysacc_lyase"/>
</dbReference>
<feature type="chain" id="PRO_5047253064" evidence="2">
    <location>
        <begin position="32"/>
        <end position="300"/>
    </location>
</feature>
<evidence type="ECO:0000256" key="2">
    <source>
        <dbReference type="SAM" id="SignalP"/>
    </source>
</evidence>
<keyword evidence="4" id="KW-1185">Reference proteome</keyword>
<gene>
    <name evidence="3" type="ORF">LQ327_20060</name>
</gene>
<name>A0ABS8PBL9_9PSEU</name>
<feature type="region of interest" description="Disordered" evidence="1">
    <location>
        <begin position="226"/>
        <end position="257"/>
    </location>
</feature>
<keyword evidence="2" id="KW-0732">Signal</keyword>
<accession>A0ABS8PBL9</accession>
<dbReference type="Proteomes" id="UP001199469">
    <property type="component" value="Unassembled WGS sequence"/>
</dbReference>
<evidence type="ECO:0000313" key="3">
    <source>
        <dbReference type="EMBL" id="MCD2195670.1"/>
    </source>
</evidence>
<organism evidence="3 4">
    <name type="scientific">Actinomycetospora endophytica</name>
    <dbReference type="NCBI Taxonomy" id="2291215"/>
    <lineage>
        <taxon>Bacteria</taxon>
        <taxon>Bacillati</taxon>
        <taxon>Actinomycetota</taxon>
        <taxon>Actinomycetes</taxon>
        <taxon>Pseudonocardiales</taxon>
        <taxon>Pseudonocardiaceae</taxon>
        <taxon>Actinomycetospora</taxon>
    </lineage>
</organism>
<reference evidence="3 4" key="1">
    <citation type="submission" date="2021-11" db="EMBL/GenBank/DDBJ databases">
        <title>Draft genome sequence of Actinomycetospora sp. SF1 isolated from the rhizosphere soil.</title>
        <authorList>
            <person name="Duangmal K."/>
            <person name="Chantavorakit T."/>
        </authorList>
    </citation>
    <scope>NUCLEOTIDE SEQUENCE [LARGE SCALE GENOMIC DNA]</scope>
    <source>
        <strain evidence="3 4">TBRC 5722</strain>
    </source>
</reference>
<protein>
    <submittedName>
        <fullName evidence="3">Polysaccharide lyase</fullName>
    </submittedName>
</protein>
<dbReference type="Pfam" id="PF14099">
    <property type="entry name" value="Polysacc_lyase"/>
    <property type="match status" value="1"/>
</dbReference>